<evidence type="ECO:0000313" key="1">
    <source>
        <dbReference type="EMBL" id="DAE14990.1"/>
    </source>
</evidence>
<reference evidence="1" key="1">
    <citation type="journal article" date="2021" name="Proc. Natl. Acad. Sci. U.S.A.">
        <title>A Catalog of Tens of Thousands of Viruses from Human Metagenomes Reveals Hidden Associations with Chronic Diseases.</title>
        <authorList>
            <person name="Tisza M.J."/>
            <person name="Buck C.B."/>
        </authorList>
    </citation>
    <scope>NUCLEOTIDE SEQUENCE</scope>
    <source>
        <strain evidence="1">Ctf8W5</strain>
    </source>
</reference>
<name>A0A8S5Q6J0_9CAUD</name>
<protein>
    <submittedName>
        <fullName evidence="1">Uncharacterized protein</fullName>
    </submittedName>
</protein>
<sequence>MARQNLFFALFCPFLLVLVHALSPGSRFCSGSSAGLGAYFLLFPPGHAAGRCPPARPGFFLHIFLYL</sequence>
<dbReference type="EMBL" id="BK015597">
    <property type="protein sequence ID" value="DAE14990.1"/>
    <property type="molecule type" value="Genomic_DNA"/>
</dbReference>
<organism evidence="1">
    <name type="scientific">Siphoviridae sp. ctf8W5</name>
    <dbReference type="NCBI Taxonomy" id="2825595"/>
    <lineage>
        <taxon>Viruses</taxon>
        <taxon>Duplodnaviria</taxon>
        <taxon>Heunggongvirae</taxon>
        <taxon>Uroviricota</taxon>
        <taxon>Caudoviricetes</taxon>
    </lineage>
</organism>
<accession>A0A8S5Q6J0</accession>
<proteinExistence type="predicted"/>